<accession>A0A2K8N2T0</accession>
<dbReference type="EMBL" id="CP024955">
    <property type="protein sequence ID" value="ATY83838.1"/>
    <property type="molecule type" value="Genomic_DNA"/>
</dbReference>
<keyword evidence="2" id="KW-1185">Reference proteome</keyword>
<sequence>MACRHRIFTKQVERVRGSTANEPVENSTSFSLPGIRCVELWKFKMLFHVMMVGAYSKERCLNEEIPFSINMSAVLLPSGHTVIPFTTGILDPFNNSKSQ</sequence>
<protein>
    <submittedName>
        <fullName evidence="1">Uncharacterized protein</fullName>
    </submittedName>
</protein>
<reference evidence="2" key="1">
    <citation type="submission" date="2017-11" db="EMBL/GenBank/DDBJ databases">
        <title>Complete Genome Sequence of Kyrpidia sp. Strain EA-1, a thermophilic, hydrogen-oxidizing Bacterium, isolated from the Azores.</title>
        <authorList>
            <person name="Reiner J.E."/>
            <person name="Lapp C.J."/>
            <person name="Bunk B."/>
            <person name="Gescher J."/>
        </authorList>
    </citation>
    <scope>NUCLEOTIDE SEQUENCE [LARGE SCALE GENOMIC DNA]</scope>
    <source>
        <strain evidence="2">EA-1</strain>
    </source>
</reference>
<organism evidence="1 2">
    <name type="scientific">Kyrpidia spormannii</name>
    <dbReference type="NCBI Taxonomy" id="2055160"/>
    <lineage>
        <taxon>Bacteria</taxon>
        <taxon>Bacillati</taxon>
        <taxon>Bacillota</taxon>
        <taxon>Bacilli</taxon>
        <taxon>Bacillales</taxon>
        <taxon>Alicyclobacillaceae</taxon>
        <taxon>Kyrpidia</taxon>
    </lineage>
</organism>
<proteinExistence type="predicted"/>
<name>A0A2K8N2T0_9BACL</name>
<dbReference type="KEGG" id="kyr:CVV65_01680"/>
<evidence type="ECO:0000313" key="2">
    <source>
        <dbReference type="Proteomes" id="UP000231932"/>
    </source>
</evidence>
<evidence type="ECO:0000313" key="1">
    <source>
        <dbReference type="EMBL" id="ATY83838.1"/>
    </source>
</evidence>
<dbReference type="AlphaFoldDB" id="A0A2K8N2T0"/>
<dbReference type="Proteomes" id="UP000231932">
    <property type="component" value="Chromosome"/>
</dbReference>
<gene>
    <name evidence="1" type="ORF">CVV65_01680</name>
</gene>